<sequence length="155" mass="17446">MTVKALAPVDPADSAAVRAWFKELSDHVQAVDYAAARHLFAEDFVAFGTYTDFVYGRDHAEKNQWRNVWFSIDKFLWRLDDVQTFVSPDRLFAVGAAVWDSIGYHPDGKAFDRLGRATVSFAREKVGDPWVATHTHMSLFRDTPSVSHGNKPVAS</sequence>
<evidence type="ECO:0000313" key="1">
    <source>
        <dbReference type="EMBL" id="OZI51932.1"/>
    </source>
</evidence>
<dbReference type="RefSeq" id="WP_094799889.1">
    <property type="nucleotide sequence ID" value="NZ_NEVP01000006.1"/>
</dbReference>
<dbReference type="Gene3D" id="3.10.450.50">
    <property type="match status" value="1"/>
</dbReference>
<keyword evidence="1" id="KW-0413">Isomerase</keyword>
<dbReference type="EMBL" id="NEVP01000006">
    <property type="protein sequence ID" value="OZI51932.1"/>
    <property type="molecule type" value="Genomic_DNA"/>
</dbReference>
<dbReference type="SUPFAM" id="SSF54427">
    <property type="entry name" value="NTF2-like"/>
    <property type="match status" value="1"/>
</dbReference>
<keyword evidence="2" id="KW-1185">Reference proteome</keyword>
<dbReference type="Proteomes" id="UP000216913">
    <property type="component" value="Unassembled WGS sequence"/>
</dbReference>
<name>A0A261TRY7_9BORD</name>
<evidence type="ECO:0000313" key="2">
    <source>
        <dbReference type="Proteomes" id="UP000216913"/>
    </source>
</evidence>
<dbReference type="AlphaFoldDB" id="A0A261TRY7"/>
<reference evidence="1 2" key="1">
    <citation type="submission" date="2017-05" db="EMBL/GenBank/DDBJ databases">
        <title>Complete and WGS of Bordetella genogroups.</title>
        <authorList>
            <person name="Spilker T."/>
            <person name="LiPuma J."/>
        </authorList>
    </citation>
    <scope>NUCLEOTIDE SEQUENCE [LARGE SCALE GENOMIC DNA]</scope>
    <source>
        <strain evidence="1 2">AU10456</strain>
    </source>
</reference>
<dbReference type="GO" id="GO:0016853">
    <property type="term" value="F:isomerase activity"/>
    <property type="evidence" value="ECO:0007669"/>
    <property type="project" value="UniProtKB-KW"/>
</dbReference>
<comment type="caution">
    <text evidence="1">The sequence shown here is derived from an EMBL/GenBank/DDBJ whole genome shotgun (WGS) entry which is preliminary data.</text>
</comment>
<organism evidence="1 2">
    <name type="scientific">Bordetella genomosp. 5</name>
    <dbReference type="NCBI Taxonomy" id="1395608"/>
    <lineage>
        <taxon>Bacteria</taxon>
        <taxon>Pseudomonadati</taxon>
        <taxon>Pseudomonadota</taxon>
        <taxon>Betaproteobacteria</taxon>
        <taxon>Burkholderiales</taxon>
        <taxon>Alcaligenaceae</taxon>
        <taxon>Bordetella</taxon>
    </lineage>
</organism>
<dbReference type="InterPro" id="IPR032710">
    <property type="entry name" value="NTF2-like_dom_sf"/>
</dbReference>
<protein>
    <submittedName>
        <fullName evidence="1">Ketosteroid isomerase</fullName>
    </submittedName>
</protein>
<dbReference type="OrthoDB" id="4775103at2"/>
<gene>
    <name evidence="1" type="ORF">CAL25_10490</name>
</gene>
<accession>A0A261TRY7</accession>
<proteinExistence type="predicted"/>